<comment type="caution">
    <text evidence="1">The sequence shown here is derived from an EMBL/GenBank/DDBJ whole genome shotgun (WGS) entry which is preliminary data.</text>
</comment>
<accession>A0ACC2L9V9</accession>
<reference evidence="1 2" key="1">
    <citation type="journal article" date="2022" name="Hortic Res">
        <title>A haplotype resolved chromosomal level avocado genome allows analysis of novel avocado genes.</title>
        <authorList>
            <person name="Nath O."/>
            <person name="Fletcher S.J."/>
            <person name="Hayward A."/>
            <person name="Shaw L.M."/>
            <person name="Masouleh A.K."/>
            <person name="Furtado A."/>
            <person name="Henry R.J."/>
            <person name="Mitter N."/>
        </authorList>
    </citation>
    <scope>NUCLEOTIDE SEQUENCE [LARGE SCALE GENOMIC DNA]</scope>
    <source>
        <strain evidence="2">cv. Hass</strain>
    </source>
</reference>
<evidence type="ECO:0000313" key="2">
    <source>
        <dbReference type="Proteomes" id="UP001234297"/>
    </source>
</evidence>
<protein>
    <submittedName>
        <fullName evidence="1">Uncharacterized protein</fullName>
    </submittedName>
</protein>
<keyword evidence="2" id="KW-1185">Reference proteome</keyword>
<evidence type="ECO:0000313" key="1">
    <source>
        <dbReference type="EMBL" id="KAJ8630050.1"/>
    </source>
</evidence>
<dbReference type="EMBL" id="CM056815">
    <property type="protein sequence ID" value="KAJ8630050.1"/>
    <property type="molecule type" value="Genomic_DNA"/>
</dbReference>
<organism evidence="1 2">
    <name type="scientific">Persea americana</name>
    <name type="common">Avocado</name>
    <dbReference type="NCBI Taxonomy" id="3435"/>
    <lineage>
        <taxon>Eukaryota</taxon>
        <taxon>Viridiplantae</taxon>
        <taxon>Streptophyta</taxon>
        <taxon>Embryophyta</taxon>
        <taxon>Tracheophyta</taxon>
        <taxon>Spermatophyta</taxon>
        <taxon>Magnoliopsida</taxon>
        <taxon>Magnoliidae</taxon>
        <taxon>Laurales</taxon>
        <taxon>Lauraceae</taxon>
        <taxon>Persea</taxon>
    </lineage>
</organism>
<proteinExistence type="predicted"/>
<name>A0ACC2L9V9_PERAE</name>
<gene>
    <name evidence="1" type="ORF">MRB53_023373</name>
</gene>
<dbReference type="Proteomes" id="UP001234297">
    <property type="component" value="Chromosome 7"/>
</dbReference>
<sequence length="172" mass="19457">MSTVFVRTFHPQSLQAKFPGSKRVRIGQAKSLQAKIPKSTRVQTLRTRDRALIKQSLQVKLPESSRAQTLGTRVRTSSQAYIILIKRLLHMLLQLQTRYALSPFKYVLGESGGSLQSAIVNCQIKWPPGPSPPYPEPLHQIVTRILQPQATVRPHIDDVIIHVDKLIFKFST</sequence>